<protein>
    <submittedName>
        <fullName evidence="1">Uncharacterized protein</fullName>
    </submittedName>
</protein>
<evidence type="ECO:0000313" key="1">
    <source>
        <dbReference type="EMBL" id="GFR01941.1"/>
    </source>
</evidence>
<comment type="caution">
    <text evidence="1">The sequence shown here is derived from an EMBL/GenBank/DDBJ whole genome shotgun (WGS) entry which is preliminary data.</text>
</comment>
<organism evidence="1 2">
    <name type="scientific">Trichonephila clavata</name>
    <name type="common">Joro spider</name>
    <name type="synonym">Nephila clavata</name>
    <dbReference type="NCBI Taxonomy" id="2740835"/>
    <lineage>
        <taxon>Eukaryota</taxon>
        <taxon>Metazoa</taxon>
        <taxon>Ecdysozoa</taxon>
        <taxon>Arthropoda</taxon>
        <taxon>Chelicerata</taxon>
        <taxon>Arachnida</taxon>
        <taxon>Araneae</taxon>
        <taxon>Araneomorphae</taxon>
        <taxon>Entelegynae</taxon>
        <taxon>Araneoidea</taxon>
        <taxon>Nephilidae</taxon>
        <taxon>Trichonephila</taxon>
    </lineage>
</organism>
<name>A0A8X6JCV5_TRICU</name>
<reference evidence="1" key="1">
    <citation type="submission" date="2020-07" db="EMBL/GenBank/DDBJ databases">
        <title>Multicomponent nature underlies the extraordinary mechanical properties of spider dragline silk.</title>
        <authorList>
            <person name="Kono N."/>
            <person name="Nakamura H."/>
            <person name="Mori M."/>
            <person name="Yoshida Y."/>
            <person name="Ohtoshi R."/>
            <person name="Malay A.D."/>
            <person name="Moran D.A.P."/>
            <person name="Tomita M."/>
            <person name="Numata K."/>
            <person name="Arakawa K."/>
        </authorList>
    </citation>
    <scope>NUCLEOTIDE SEQUENCE</scope>
</reference>
<sequence length="109" mass="12025">MERCPEDIVLLCGLEDLKFAIAQGNSEGFEVFVHVFNCLEENPKLLSAVLGSTAGNLKSLCSIEKLPNALMGTSDTTLYVWHLLEARLVTSVQLQSNELIAIESCIWQL</sequence>
<keyword evidence="2" id="KW-1185">Reference proteome</keyword>
<dbReference type="EMBL" id="BMAO01015473">
    <property type="protein sequence ID" value="GFR01941.1"/>
    <property type="molecule type" value="Genomic_DNA"/>
</dbReference>
<dbReference type="Proteomes" id="UP000887116">
    <property type="component" value="Unassembled WGS sequence"/>
</dbReference>
<dbReference type="OrthoDB" id="6427176at2759"/>
<dbReference type="Gene3D" id="2.130.10.10">
    <property type="entry name" value="YVTN repeat-like/Quinoprotein amine dehydrogenase"/>
    <property type="match status" value="1"/>
</dbReference>
<dbReference type="AlphaFoldDB" id="A0A8X6JCV5"/>
<gene>
    <name evidence="1" type="primary">NCL1_09006</name>
    <name evidence="1" type="ORF">TNCT_696911</name>
</gene>
<dbReference type="InterPro" id="IPR015943">
    <property type="entry name" value="WD40/YVTN_repeat-like_dom_sf"/>
</dbReference>
<evidence type="ECO:0000313" key="2">
    <source>
        <dbReference type="Proteomes" id="UP000887116"/>
    </source>
</evidence>
<accession>A0A8X6JCV5</accession>
<proteinExistence type="predicted"/>